<dbReference type="GO" id="GO:0016491">
    <property type="term" value="F:oxidoreductase activity"/>
    <property type="evidence" value="ECO:0007669"/>
    <property type="project" value="UniProtKB-KW"/>
</dbReference>
<comment type="subcellular location">
    <subcellularLocation>
        <location evidence="1">Membrane</location>
    </subcellularLocation>
</comment>
<dbReference type="GO" id="GO:0008610">
    <property type="term" value="P:lipid biosynthetic process"/>
    <property type="evidence" value="ECO:0007669"/>
    <property type="project" value="InterPro"/>
</dbReference>
<proteinExistence type="predicted"/>
<dbReference type="Proteomes" id="UP000630445">
    <property type="component" value="Unassembled WGS sequence"/>
</dbReference>
<dbReference type="GO" id="GO:0016020">
    <property type="term" value="C:membrane"/>
    <property type="evidence" value="ECO:0007669"/>
    <property type="project" value="UniProtKB-SubCell"/>
</dbReference>
<evidence type="ECO:0000313" key="10">
    <source>
        <dbReference type="EMBL" id="KAF7158829.1"/>
    </source>
</evidence>
<evidence type="ECO:0000256" key="4">
    <source>
        <dbReference type="ARBA" id="ARBA00023002"/>
    </source>
</evidence>
<evidence type="ECO:0000256" key="3">
    <source>
        <dbReference type="ARBA" id="ARBA00022989"/>
    </source>
</evidence>
<feature type="transmembrane region" description="Helical" evidence="7">
    <location>
        <begin position="203"/>
        <end position="220"/>
    </location>
</feature>
<keyword evidence="4" id="KW-0560">Oxidoreductase</keyword>
<evidence type="ECO:0000256" key="7">
    <source>
        <dbReference type="SAM" id="Phobius"/>
    </source>
</evidence>
<comment type="caution">
    <text evidence="10">The sequence shown here is derived from an EMBL/GenBank/DDBJ whole genome shotgun (WGS) entry which is preliminary data.</text>
</comment>
<keyword evidence="11" id="KW-1185">Reference proteome</keyword>
<reference evidence="10" key="1">
    <citation type="submission" date="2020-06" db="EMBL/GenBank/DDBJ databases">
        <title>Draft genome sequences of strains closely related to Aspergillus parafelis and Aspergillus hiratsukae.</title>
        <authorList>
            <person name="Dos Santos R.A.C."/>
            <person name="Rivero-Menendez O."/>
            <person name="Steenwyk J.L."/>
            <person name="Mead M.E."/>
            <person name="Goldman G.H."/>
            <person name="Alastruey-Izquierdo A."/>
            <person name="Rokas A."/>
        </authorList>
    </citation>
    <scope>NUCLEOTIDE SEQUENCE</scope>
    <source>
        <strain evidence="9">CNM-CM5793</strain>
        <strain evidence="10">CNM-CM6106</strain>
    </source>
</reference>
<name>A0A8H6PR43_9EURO</name>
<keyword evidence="5" id="KW-0443">Lipid metabolism</keyword>
<evidence type="ECO:0000256" key="2">
    <source>
        <dbReference type="ARBA" id="ARBA00022692"/>
    </source>
</evidence>
<evidence type="ECO:0000313" key="12">
    <source>
        <dbReference type="Proteomes" id="UP000662466"/>
    </source>
</evidence>
<dbReference type="EMBL" id="JACBAF010002284">
    <property type="protein sequence ID" value="KAF7158829.1"/>
    <property type="molecule type" value="Genomic_DNA"/>
</dbReference>
<protein>
    <recommendedName>
        <fullName evidence="8">Fatty acid hydroxylase domain-containing protein</fullName>
    </recommendedName>
</protein>
<keyword evidence="2 7" id="KW-0812">Transmembrane</keyword>
<dbReference type="Pfam" id="PF04116">
    <property type="entry name" value="FA_hydroxylase"/>
    <property type="match status" value="1"/>
</dbReference>
<evidence type="ECO:0000313" key="9">
    <source>
        <dbReference type="EMBL" id="KAF7125347.1"/>
    </source>
</evidence>
<keyword evidence="6 7" id="KW-0472">Membrane</keyword>
<dbReference type="PANTHER" id="PTHR11863">
    <property type="entry name" value="STEROL DESATURASE"/>
    <property type="match status" value="1"/>
</dbReference>
<feature type="transmembrane region" description="Helical" evidence="7">
    <location>
        <begin position="227"/>
        <end position="248"/>
    </location>
</feature>
<feature type="domain" description="Fatty acid hydroxylase" evidence="8">
    <location>
        <begin position="154"/>
        <end position="285"/>
    </location>
</feature>
<dbReference type="GO" id="GO:0005506">
    <property type="term" value="F:iron ion binding"/>
    <property type="evidence" value="ECO:0007669"/>
    <property type="project" value="InterPro"/>
</dbReference>
<dbReference type="InterPro" id="IPR050307">
    <property type="entry name" value="Sterol_Desaturase_Related"/>
</dbReference>
<sequence>MDALFSLPVLSLFLIPTLSSYTTSLNLLFFFMTWSTLVLSHPPLRVELFGTVAVRLFFYVLPSVLFFLFDILTPSAAVVIKAHGEMGLPAGSKRSKIRAKDFKVAGWALANLALSIAAQAAIEAVRTKALGMRSALKVSMRLPMPWEIVKDLLRGLFAREVLAYAVHRYVLHSKQYSVARYHEAWYHSLRAPFPLTAHYDHPIAYLLANFIPTYAPAMLFRFHMLTYLLYLSIISIEETFAFSGYSVMPTSFFLGGIARRTDEHLLSGAEGNFGPWGILDWMCGTTVGNDEDGMASSVIEDAQNEFSAMRQEGDIDEKIRRAVEESTRRFRDGSRRRLRRRRGEE</sequence>
<keyword evidence="3 7" id="KW-1133">Transmembrane helix</keyword>
<accession>A0A8H6PR43</accession>
<evidence type="ECO:0000256" key="6">
    <source>
        <dbReference type="ARBA" id="ARBA00023136"/>
    </source>
</evidence>
<evidence type="ECO:0000256" key="1">
    <source>
        <dbReference type="ARBA" id="ARBA00004370"/>
    </source>
</evidence>
<feature type="transmembrane region" description="Helical" evidence="7">
    <location>
        <begin position="56"/>
        <end position="80"/>
    </location>
</feature>
<feature type="transmembrane region" description="Helical" evidence="7">
    <location>
        <begin position="101"/>
        <end position="122"/>
    </location>
</feature>
<evidence type="ECO:0000313" key="11">
    <source>
        <dbReference type="Proteomes" id="UP000630445"/>
    </source>
</evidence>
<organism evidence="10 12">
    <name type="scientific">Aspergillus hiratsukae</name>
    <dbReference type="NCBI Taxonomy" id="1194566"/>
    <lineage>
        <taxon>Eukaryota</taxon>
        <taxon>Fungi</taxon>
        <taxon>Dikarya</taxon>
        <taxon>Ascomycota</taxon>
        <taxon>Pezizomycotina</taxon>
        <taxon>Eurotiomycetes</taxon>
        <taxon>Eurotiomycetidae</taxon>
        <taxon>Eurotiales</taxon>
        <taxon>Aspergillaceae</taxon>
        <taxon>Aspergillus</taxon>
        <taxon>Aspergillus subgen. Fumigati</taxon>
    </lineage>
</organism>
<dbReference type="Proteomes" id="UP000662466">
    <property type="component" value="Unassembled WGS sequence"/>
</dbReference>
<dbReference type="InterPro" id="IPR006694">
    <property type="entry name" value="Fatty_acid_hydroxylase"/>
</dbReference>
<dbReference type="EMBL" id="JACBAD010001986">
    <property type="protein sequence ID" value="KAF7125347.1"/>
    <property type="molecule type" value="Genomic_DNA"/>
</dbReference>
<dbReference type="AlphaFoldDB" id="A0A8H6PR43"/>
<dbReference type="OrthoDB" id="408954at2759"/>
<evidence type="ECO:0000256" key="5">
    <source>
        <dbReference type="ARBA" id="ARBA00023098"/>
    </source>
</evidence>
<gene>
    <name evidence="9" type="ORF">CNMCM5793_001525</name>
    <name evidence="10" type="ORF">CNMCM6106_005704</name>
</gene>
<evidence type="ECO:0000259" key="8">
    <source>
        <dbReference type="Pfam" id="PF04116"/>
    </source>
</evidence>